<dbReference type="EMBL" id="JACHMB010000001">
    <property type="protein sequence ID" value="MBB5780203.1"/>
    <property type="molecule type" value="Genomic_DNA"/>
</dbReference>
<reference evidence="2 3" key="1">
    <citation type="submission" date="2020-08" db="EMBL/GenBank/DDBJ databases">
        <title>Sequencing the genomes of 1000 actinobacteria strains.</title>
        <authorList>
            <person name="Klenk H.-P."/>
        </authorList>
    </citation>
    <scope>NUCLEOTIDE SEQUENCE [LARGE SCALE GENOMIC DNA]</scope>
    <source>
        <strain evidence="2 3">DSM 45507</strain>
    </source>
</reference>
<evidence type="ECO:0000313" key="3">
    <source>
        <dbReference type="Proteomes" id="UP000579153"/>
    </source>
</evidence>
<protein>
    <recommendedName>
        <fullName evidence="4">WD40 repeat domain-containing protein</fullName>
    </recommendedName>
</protein>
<feature type="transmembrane region" description="Helical" evidence="1">
    <location>
        <begin position="43"/>
        <end position="61"/>
    </location>
</feature>
<keyword evidence="1" id="KW-0472">Membrane</keyword>
<organism evidence="2 3">
    <name type="scientific">Nonomuraea jabiensis</name>
    <dbReference type="NCBI Taxonomy" id="882448"/>
    <lineage>
        <taxon>Bacteria</taxon>
        <taxon>Bacillati</taxon>
        <taxon>Actinomycetota</taxon>
        <taxon>Actinomycetes</taxon>
        <taxon>Streptosporangiales</taxon>
        <taxon>Streptosporangiaceae</taxon>
        <taxon>Nonomuraea</taxon>
    </lineage>
</organism>
<dbReference type="Proteomes" id="UP000579153">
    <property type="component" value="Unassembled WGS sequence"/>
</dbReference>
<keyword evidence="3" id="KW-1185">Reference proteome</keyword>
<sequence>MTEVEETLRRTLGQAAGQAPRLPALLPQRLERIHRRRRRRARIALAAAAVVLVAGGATAVLRGGDTITAVPATGRDTEAPAEKVDKAWPEAVRKVSAKAPDGARWLPRTFIDDRTLLMAAQAGKDGETTAVYAYDLDTGAQRKIADVPAPDDTVGFGNGFAVGAGRVVWWTETMDSVAHLWTVPLDGGTPKIVADQRLDTTDDGSGIDRLAVAGDKIVFSLYTGGVFTVPLGGGTVEPVQGGTGMHLLAWPWIGTPGRGGEPRGTAYARIQNVETGETRTAVANPGEELRYCGVTICLGRTAEGTTFFRNRDGSSQKNVPGSVHSADLPTQDRFYVSSYGDEKPAGVGLYDLDTGKSGDLGIPGDGMSIRMPSLDSTGRVYSYTLGDDLYLIDLSKIR</sequence>
<comment type="caution">
    <text evidence="2">The sequence shown here is derived from an EMBL/GenBank/DDBJ whole genome shotgun (WGS) entry which is preliminary data.</text>
</comment>
<dbReference type="SUPFAM" id="SSF69304">
    <property type="entry name" value="Tricorn protease N-terminal domain"/>
    <property type="match status" value="1"/>
</dbReference>
<evidence type="ECO:0000256" key="1">
    <source>
        <dbReference type="SAM" id="Phobius"/>
    </source>
</evidence>
<dbReference type="InterPro" id="IPR011042">
    <property type="entry name" value="6-blade_b-propeller_TolB-like"/>
</dbReference>
<name>A0A7W9GAN7_9ACTN</name>
<dbReference type="AlphaFoldDB" id="A0A7W9GAN7"/>
<accession>A0A7W9GAN7</accession>
<keyword evidence="1" id="KW-0812">Transmembrane</keyword>
<evidence type="ECO:0008006" key="4">
    <source>
        <dbReference type="Google" id="ProtNLM"/>
    </source>
</evidence>
<keyword evidence="1" id="KW-1133">Transmembrane helix</keyword>
<gene>
    <name evidence="2" type="ORF">HD596_006959</name>
</gene>
<proteinExistence type="predicted"/>
<dbReference type="RefSeq" id="WP_185073500.1">
    <property type="nucleotide sequence ID" value="NZ_JACHMB010000001.1"/>
</dbReference>
<evidence type="ECO:0000313" key="2">
    <source>
        <dbReference type="EMBL" id="MBB5780203.1"/>
    </source>
</evidence>
<dbReference type="Gene3D" id="2.120.10.30">
    <property type="entry name" value="TolB, C-terminal domain"/>
    <property type="match status" value="1"/>
</dbReference>